<evidence type="ECO:0000256" key="4">
    <source>
        <dbReference type="ARBA" id="ARBA00012568"/>
    </source>
</evidence>
<comment type="catalytic activity">
    <reaction evidence="1 11 13">
        <text>Release of N-terminal proline from a peptide.</text>
        <dbReference type="EC" id="3.4.11.5"/>
    </reaction>
</comment>
<evidence type="ECO:0000313" key="15">
    <source>
        <dbReference type="EMBL" id="MBB6162351.1"/>
    </source>
</evidence>
<organism evidence="15 16">
    <name type="scientific">Rhizobium wenxiniae</name>
    <dbReference type="NCBI Taxonomy" id="1737357"/>
    <lineage>
        <taxon>Bacteria</taxon>
        <taxon>Pseudomonadati</taxon>
        <taxon>Pseudomonadota</taxon>
        <taxon>Alphaproteobacteria</taxon>
        <taxon>Hyphomicrobiales</taxon>
        <taxon>Rhizobiaceae</taxon>
        <taxon>Rhizobium/Agrobacterium group</taxon>
        <taxon>Rhizobium</taxon>
    </lineage>
</organism>
<dbReference type="Proteomes" id="UP000547879">
    <property type="component" value="Unassembled WGS sequence"/>
</dbReference>
<name>A0A7W9Y5H1_9HYPH</name>
<dbReference type="Pfam" id="PF00561">
    <property type="entry name" value="Abhydrolase_1"/>
    <property type="match status" value="1"/>
</dbReference>
<comment type="similarity">
    <text evidence="3 11 13">Belongs to the peptidase S33 family.</text>
</comment>
<keyword evidence="9 11" id="KW-0378">Hydrolase</keyword>
<dbReference type="InterPro" id="IPR005944">
    <property type="entry name" value="Pro_iminopeptidase"/>
</dbReference>
<dbReference type="GO" id="GO:0004177">
    <property type="term" value="F:aminopeptidase activity"/>
    <property type="evidence" value="ECO:0007669"/>
    <property type="project" value="UniProtKB-UniRule"/>
</dbReference>
<sequence>MTNLFPSLSPYQTGFLERTDGNRIFFAVSGNPEGKPAVLLHGGPGSGLSEGARRQFDPALWRIVQFDQRGCGRSMPSAADFANTLADNTTDHLLGDIEALRDMLGIDRWVVYGTSWGATLALVYAQAFAHHVEGIVLAGVTTTRWEEIDWLYNGMRLFLPEAHQRFIAAIPAQLREYHPVTAYHALLNDSDPTVRQKAAFDWHLWEAGSISAEIQGGGMTDLPERWRDPGFVLARARLCAHYFHHQAWLADRQIVDNASKLAGIAGVLIQGRLDLQGPPKTAYELSRVWPASELIMLDEAGHSTGDRGMADAIMSAIDRFAKTA</sequence>
<evidence type="ECO:0000256" key="11">
    <source>
        <dbReference type="PIRNR" id="PIRNR006431"/>
    </source>
</evidence>
<feature type="domain" description="AB hydrolase-1" evidence="14">
    <location>
        <begin position="38"/>
        <end position="303"/>
    </location>
</feature>
<feature type="active site" description="Proton donor" evidence="12">
    <location>
        <position position="302"/>
    </location>
</feature>
<dbReference type="EC" id="3.4.11.5" evidence="4 11"/>
<evidence type="ECO:0000313" key="16">
    <source>
        <dbReference type="Proteomes" id="UP000547879"/>
    </source>
</evidence>
<dbReference type="Gene3D" id="3.40.50.1820">
    <property type="entry name" value="alpha/beta hydrolase"/>
    <property type="match status" value="1"/>
</dbReference>
<protein>
    <recommendedName>
        <fullName evidence="5 11">Proline iminopeptidase</fullName>
        <shortName evidence="11">PIP</shortName>
        <ecNumber evidence="4 11">3.4.11.5</ecNumber>
    </recommendedName>
    <alternativeName>
        <fullName evidence="10 11">Prolyl aminopeptidase</fullName>
    </alternativeName>
</protein>
<evidence type="ECO:0000256" key="1">
    <source>
        <dbReference type="ARBA" id="ARBA00001585"/>
    </source>
</evidence>
<dbReference type="PANTHER" id="PTHR43722:SF1">
    <property type="entry name" value="PROLINE IMINOPEPTIDASE"/>
    <property type="match status" value="1"/>
</dbReference>
<evidence type="ECO:0000256" key="3">
    <source>
        <dbReference type="ARBA" id="ARBA00010088"/>
    </source>
</evidence>
<dbReference type="PANTHER" id="PTHR43722">
    <property type="entry name" value="PROLINE IMINOPEPTIDASE"/>
    <property type="match status" value="1"/>
</dbReference>
<evidence type="ECO:0000256" key="6">
    <source>
        <dbReference type="ARBA" id="ARBA00022438"/>
    </source>
</evidence>
<dbReference type="InterPro" id="IPR002410">
    <property type="entry name" value="Peptidase_S33"/>
</dbReference>
<keyword evidence="16" id="KW-1185">Reference proteome</keyword>
<dbReference type="RefSeq" id="WP_183992244.1">
    <property type="nucleotide sequence ID" value="NZ_BMHW01000002.1"/>
</dbReference>
<evidence type="ECO:0000256" key="7">
    <source>
        <dbReference type="ARBA" id="ARBA00022490"/>
    </source>
</evidence>
<feature type="active site" evidence="12">
    <location>
        <position position="274"/>
    </location>
</feature>
<keyword evidence="7 11" id="KW-0963">Cytoplasm</keyword>
<comment type="subcellular location">
    <subcellularLocation>
        <location evidence="2 11">Cytoplasm</location>
    </subcellularLocation>
</comment>
<comment type="caution">
    <text evidence="15">The sequence shown here is derived from an EMBL/GenBank/DDBJ whole genome shotgun (WGS) entry which is preliminary data.</text>
</comment>
<dbReference type="SUPFAM" id="SSF53474">
    <property type="entry name" value="alpha/beta-Hydrolases"/>
    <property type="match status" value="1"/>
</dbReference>
<keyword evidence="8 11" id="KW-0645">Protease</keyword>
<dbReference type="AlphaFoldDB" id="A0A7W9Y5H1"/>
<evidence type="ECO:0000256" key="10">
    <source>
        <dbReference type="ARBA" id="ARBA00029605"/>
    </source>
</evidence>
<dbReference type="EMBL" id="JACHEG010000002">
    <property type="protein sequence ID" value="MBB6162351.1"/>
    <property type="molecule type" value="Genomic_DNA"/>
</dbReference>
<accession>A0A7W9Y5H1</accession>
<evidence type="ECO:0000256" key="13">
    <source>
        <dbReference type="RuleBase" id="RU003421"/>
    </source>
</evidence>
<dbReference type="InterPro" id="IPR029058">
    <property type="entry name" value="AB_hydrolase_fold"/>
</dbReference>
<feature type="active site" description="Nucleophile" evidence="12">
    <location>
        <position position="115"/>
    </location>
</feature>
<evidence type="ECO:0000256" key="2">
    <source>
        <dbReference type="ARBA" id="ARBA00004496"/>
    </source>
</evidence>
<dbReference type="InterPro" id="IPR000073">
    <property type="entry name" value="AB_hydrolase_1"/>
</dbReference>
<dbReference type="GO" id="GO:0006508">
    <property type="term" value="P:proteolysis"/>
    <property type="evidence" value="ECO:0007669"/>
    <property type="project" value="UniProtKB-KW"/>
</dbReference>
<dbReference type="PIRSF" id="PIRSF006431">
    <property type="entry name" value="Pept_S33"/>
    <property type="match status" value="1"/>
</dbReference>
<evidence type="ECO:0000259" key="14">
    <source>
        <dbReference type="Pfam" id="PF00561"/>
    </source>
</evidence>
<evidence type="ECO:0000256" key="8">
    <source>
        <dbReference type="ARBA" id="ARBA00022670"/>
    </source>
</evidence>
<gene>
    <name evidence="15" type="ORF">HNQ72_002169</name>
</gene>
<dbReference type="NCBIfam" id="TIGR01249">
    <property type="entry name" value="pro_imino_pep_1"/>
    <property type="match status" value="1"/>
</dbReference>
<evidence type="ECO:0000256" key="9">
    <source>
        <dbReference type="ARBA" id="ARBA00022801"/>
    </source>
</evidence>
<proteinExistence type="inferred from homology"/>
<reference evidence="15 16" key="1">
    <citation type="submission" date="2020-08" db="EMBL/GenBank/DDBJ databases">
        <title>Genomic Encyclopedia of Type Strains, Phase IV (KMG-IV): sequencing the most valuable type-strain genomes for metagenomic binning, comparative biology and taxonomic classification.</title>
        <authorList>
            <person name="Goeker M."/>
        </authorList>
    </citation>
    <scope>NUCLEOTIDE SEQUENCE [LARGE SCALE GENOMIC DNA]</scope>
    <source>
        <strain evidence="15 16">DSM 100734</strain>
    </source>
</reference>
<keyword evidence="6 11" id="KW-0031">Aminopeptidase</keyword>
<dbReference type="PRINTS" id="PR00793">
    <property type="entry name" value="PROAMNOPTASE"/>
</dbReference>
<evidence type="ECO:0000256" key="5">
    <source>
        <dbReference type="ARBA" id="ARBA00021843"/>
    </source>
</evidence>
<dbReference type="GO" id="GO:0005737">
    <property type="term" value="C:cytoplasm"/>
    <property type="evidence" value="ECO:0007669"/>
    <property type="project" value="UniProtKB-SubCell"/>
</dbReference>
<evidence type="ECO:0000256" key="12">
    <source>
        <dbReference type="PIRSR" id="PIRSR006431-1"/>
    </source>
</evidence>